<dbReference type="SMART" id="SM00248">
    <property type="entry name" value="ANK"/>
    <property type="match status" value="4"/>
</dbReference>
<dbReference type="Proteomes" id="UP000504627">
    <property type="component" value="Unplaced"/>
</dbReference>
<evidence type="ECO:0000313" key="4">
    <source>
        <dbReference type="Proteomes" id="UP000504627"/>
    </source>
</evidence>
<dbReference type="PROSITE" id="PS50088">
    <property type="entry name" value="ANK_REPEAT"/>
    <property type="match status" value="4"/>
</dbReference>
<evidence type="ECO:0000256" key="1">
    <source>
        <dbReference type="PROSITE-ProRule" id="PRU00023"/>
    </source>
</evidence>
<keyword evidence="2" id="KW-0175">Coiled coil</keyword>
<dbReference type="PANTHER" id="PTHR24147:SF53">
    <property type="entry name" value="ANKYRIN REPEAT DOMAIN 26"/>
    <property type="match status" value="1"/>
</dbReference>
<dbReference type="InterPro" id="IPR036770">
    <property type="entry name" value="Ankyrin_rpt-contain_sf"/>
</dbReference>
<feature type="domain" description="DUF3496" evidence="3">
    <location>
        <begin position="406"/>
        <end position="482"/>
    </location>
</feature>
<dbReference type="InterPro" id="IPR050657">
    <property type="entry name" value="Ankyrin_repeat_domain"/>
</dbReference>
<feature type="coiled-coil region" evidence="2">
    <location>
        <begin position="193"/>
        <end position="255"/>
    </location>
</feature>
<dbReference type="PANTHER" id="PTHR24147">
    <property type="entry name" value="ANKYRIN REPEAT DOMAIN 36-RELATED"/>
    <property type="match status" value="1"/>
</dbReference>
<evidence type="ECO:0000259" key="3">
    <source>
        <dbReference type="Pfam" id="PF12001"/>
    </source>
</evidence>
<dbReference type="PROSITE" id="PS50297">
    <property type="entry name" value="ANK_REP_REGION"/>
    <property type="match status" value="3"/>
</dbReference>
<feature type="repeat" description="ANK" evidence="1">
    <location>
        <begin position="115"/>
        <end position="147"/>
    </location>
</feature>
<reference evidence="5" key="1">
    <citation type="submission" date="2025-08" db="UniProtKB">
        <authorList>
            <consortium name="RefSeq"/>
        </authorList>
    </citation>
    <scope>IDENTIFICATION</scope>
    <source>
        <tissue evidence="5">Muscle</tissue>
    </source>
</reference>
<dbReference type="AlphaFoldDB" id="A0A7R5KTV2"/>
<feature type="domain" description="DUF3496" evidence="3">
    <location>
        <begin position="623"/>
        <end position="740"/>
    </location>
</feature>
<feature type="coiled-coil region" evidence="2">
    <location>
        <begin position="454"/>
        <end position="642"/>
    </location>
</feature>
<keyword evidence="1" id="KW-0040">ANK repeat</keyword>
<dbReference type="RefSeq" id="XP_039244616.1">
    <property type="nucleotide sequence ID" value="XM_039388682.1"/>
</dbReference>
<dbReference type="InterPro" id="IPR021885">
    <property type="entry name" value="DUF3496"/>
</dbReference>
<keyword evidence="4" id="KW-1185">Reference proteome</keyword>
<dbReference type="GeneID" id="114003629"/>
<gene>
    <name evidence="5" type="primary">LOC114003629</name>
</gene>
<protein>
    <submittedName>
        <fullName evidence="5">Ankyrin repeat domain-containing protein 26-like</fullName>
    </submittedName>
</protein>
<proteinExistence type="predicted"/>
<organism evidence="4 5">
    <name type="scientific">Pipra filicauda</name>
    <name type="common">Wire-tailed manakin</name>
    <dbReference type="NCBI Taxonomy" id="649802"/>
    <lineage>
        <taxon>Eukaryota</taxon>
        <taxon>Metazoa</taxon>
        <taxon>Chordata</taxon>
        <taxon>Craniata</taxon>
        <taxon>Vertebrata</taxon>
        <taxon>Euteleostomi</taxon>
        <taxon>Archelosauria</taxon>
        <taxon>Archosauria</taxon>
        <taxon>Dinosauria</taxon>
        <taxon>Saurischia</taxon>
        <taxon>Theropoda</taxon>
        <taxon>Coelurosauria</taxon>
        <taxon>Aves</taxon>
        <taxon>Neognathae</taxon>
        <taxon>Neoaves</taxon>
        <taxon>Telluraves</taxon>
        <taxon>Australaves</taxon>
        <taxon>Passeriformes</taxon>
        <taxon>Pipridae</taxon>
        <taxon>Pipra</taxon>
    </lineage>
</organism>
<feature type="repeat" description="ANK" evidence="1">
    <location>
        <begin position="49"/>
        <end position="81"/>
    </location>
</feature>
<sequence length="746" mass="84468">MASSSSSASQLREQGLGRLHCAAARGDLGWLRRWRWYVKVVGIDRPDQEMRTPLHLASANGHADVVRYLLRKNSQPNLADSFKRTALMKAVQQEQEECVAVLLEHGADPNLADADGNTALHLAVLSKNTAVAGLLLEHHAKSDAQNQWGFTPLKLAALQQHEEILECLVNKAADRPAQAQGERSALVVPGSHEAHLEEDNLRLQEELDRADAELQEEEEKHIQSEHCVPDLKSALDAKKREAITSSQKLQDLLEEDAQDFASENSRLEATVQQPSESVEALARALQASASGGELSQQLDMEPGTGMQLEALNQALQEELSTLLGKCEQLEKSKCQLQEEVTKHHHHLETLVLDGSQREQCTREVAEGADQERSPKLQEVSLVLQAQAAHQAPLGQTRDSHCDFVRIQLEERIRNLESELERVKNTQQESASCKEPTQGEVGMYKELYLEEVKTRRCLAKKLERLEKLLRIESRKLRVNEEKESQSQLEEMKKRYSEKVKEVDRFQREVAELSQQLDREREQCTQLEAKNQALQEELSALRGECENLALDKCQLQEELAKLHHHLETNVVDRSQLEQCKREVEEQADQEIRQKLQEVNEFLQAQAAHQDTLEEIRSSHVESLKKQLEDRIRDLERALGRTKSNQAERPFQKESTQAEVDKYKELYLVEAQRRKSLTKKLERATERLAVANTKLFLERHRSRSVVPSSAVSGLLAASPLLDSPGLGHVGISLGLSRSLALRTPPRHLW</sequence>
<dbReference type="Pfam" id="PF12001">
    <property type="entry name" value="DUF3496"/>
    <property type="match status" value="2"/>
</dbReference>
<accession>A0A7R5KTV2</accession>
<feature type="repeat" description="ANK" evidence="1">
    <location>
        <begin position="148"/>
        <end position="180"/>
    </location>
</feature>
<dbReference type="Pfam" id="PF00023">
    <property type="entry name" value="Ank"/>
    <property type="match status" value="1"/>
</dbReference>
<dbReference type="InterPro" id="IPR002110">
    <property type="entry name" value="Ankyrin_rpt"/>
</dbReference>
<evidence type="ECO:0000256" key="2">
    <source>
        <dbReference type="SAM" id="Coils"/>
    </source>
</evidence>
<feature type="repeat" description="ANK" evidence="1">
    <location>
        <begin position="82"/>
        <end position="114"/>
    </location>
</feature>
<dbReference type="Gene3D" id="1.25.40.20">
    <property type="entry name" value="Ankyrin repeat-containing domain"/>
    <property type="match status" value="2"/>
</dbReference>
<dbReference type="SUPFAM" id="SSF48403">
    <property type="entry name" value="Ankyrin repeat"/>
    <property type="match status" value="1"/>
</dbReference>
<dbReference type="InParanoid" id="A0A7R5KTV2"/>
<dbReference type="PRINTS" id="PR01415">
    <property type="entry name" value="ANKYRIN"/>
</dbReference>
<evidence type="ECO:0000313" key="5">
    <source>
        <dbReference type="RefSeq" id="XP_039244616.1"/>
    </source>
</evidence>
<dbReference type="Pfam" id="PF12796">
    <property type="entry name" value="Ank_2"/>
    <property type="match status" value="1"/>
</dbReference>
<name>A0A7R5KTV2_9PASS</name>